<evidence type="ECO:0000313" key="2">
    <source>
        <dbReference type="Proteomes" id="UP000004947"/>
    </source>
</evidence>
<dbReference type="Gene3D" id="3.30.70.100">
    <property type="match status" value="1"/>
</dbReference>
<dbReference type="Proteomes" id="UP000004947">
    <property type="component" value="Unassembled WGS sequence"/>
</dbReference>
<dbReference type="InterPro" id="IPR011008">
    <property type="entry name" value="Dimeric_a/b-barrel"/>
</dbReference>
<reference evidence="1 2" key="1">
    <citation type="journal article" date="2010" name="J. Bacteriol.">
        <title>Genome sequence of Lentisphaera araneosa HTCC2155T, the type species of the order Lentisphaerales in the phylum Lentisphaerae.</title>
        <authorList>
            <person name="Thrash J.C."/>
            <person name="Cho J.C."/>
            <person name="Vergin K.L."/>
            <person name="Morris R.M."/>
            <person name="Giovannoni S.J."/>
        </authorList>
    </citation>
    <scope>NUCLEOTIDE SEQUENCE [LARGE SCALE GENOMIC DNA]</scope>
    <source>
        <strain evidence="1 2">HTCC2155</strain>
    </source>
</reference>
<dbReference type="AlphaFoldDB" id="A6DPS8"/>
<comment type="caution">
    <text evidence="1">The sequence shown here is derived from an EMBL/GenBank/DDBJ whole genome shotgun (WGS) entry which is preliminary data.</text>
</comment>
<dbReference type="OrthoDB" id="540574at2"/>
<dbReference type="eggNOG" id="COG1359">
    <property type="taxonomic scope" value="Bacteria"/>
</dbReference>
<dbReference type="SUPFAM" id="SSF54909">
    <property type="entry name" value="Dimeric alpha+beta barrel"/>
    <property type="match status" value="1"/>
</dbReference>
<accession>A6DPS8</accession>
<dbReference type="RefSeq" id="WP_007279859.1">
    <property type="nucleotide sequence ID" value="NZ_ABCK01000017.1"/>
</dbReference>
<protein>
    <submittedName>
        <fullName evidence="1">Chromosomal replication initiation protein</fullName>
    </submittedName>
</protein>
<proteinExistence type="predicted"/>
<sequence>MATTDKCCSIVPYFKVQDGKMNDFKKVCEEFVARTSSESECLYYGFVFNKDIAHCREAYTNAQGVLAHIANVGDIIEKALTLSELVQFEIHGPKEELDQLKEPLKDLDITYFELEYGFRK</sequence>
<name>A6DPS8_9BACT</name>
<keyword evidence="2" id="KW-1185">Reference proteome</keyword>
<evidence type="ECO:0000313" key="1">
    <source>
        <dbReference type="EMBL" id="EDM26373.1"/>
    </source>
</evidence>
<gene>
    <name evidence="1" type="primary">dnaA</name>
    <name evidence="1" type="ORF">LNTAR_19917</name>
</gene>
<dbReference type="EMBL" id="ABCK01000017">
    <property type="protein sequence ID" value="EDM26373.1"/>
    <property type="molecule type" value="Genomic_DNA"/>
</dbReference>
<organism evidence="1 2">
    <name type="scientific">Lentisphaera araneosa HTCC2155</name>
    <dbReference type="NCBI Taxonomy" id="313628"/>
    <lineage>
        <taxon>Bacteria</taxon>
        <taxon>Pseudomonadati</taxon>
        <taxon>Lentisphaerota</taxon>
        <taxon>Lentisphaeria</taxon>
        <taxon>Lentisphaerales</taxon>
        <taxon>Lentisphaeraceae</taxon>
        <taxon>Lentisphaera</taxon>
    </lineage>
</organism>